<dbReference type="Gene3D" id="3.40.640.10">
    <property type="entry name" value="Type I PLP-dependent aspartate aminotransferase-like (Major domain)"/>
    <property type="match status" value="1"/>
</dbReference>
<keyword evidence="6" id="KW-1185">Reference proteome</keyword>
<feature type="domain" description="Aminotransferase class I/classII large" evidence="5">
    <location>
        <begin position="66"/>
        <end position="416"/>
    </location>
</feature>
<evidence type="ECO:0000313" key="6">
    <source>
        <dbReference type="Proteomes" id="UP000085678"/>
    </source>
</evidence>
<dbReference type="PANTHER" id="PTHR42790:SF19">
    <property type="entry name" value="KYNURENINE_ALPHA-AMINOADIPATE AMINOTRANSFERASE, MITOCHONDRIAL"/>
    <property type="match status" value="1"/>
</dbReference>
<dbReference type="SUPFAM" id="SSF53383">
    <property type="entry name" value="PLP-dependent transferases"/>
    <property type="match status" value="1"/>
</dbReference>
<name>A0A1S3IPD2_LINAN</name>
<dbReference type="GO" id="GO:1901605">
    <property type="term" value="P:alpha-amino acid metabolic process"/>
    <property type="evidence" value="ECO:0007669"/>
    <property type="project" value="TreeGrafter"/>
</dbReference>
<reference evidence="7" key="1">
    <citation type="submission" date="2025-08" db="UniProtKB">
        <authorList>
            <consortium name="RefSeq"/>
        </authorList>
    </citation>
    <scope>IDENTIFICATION</scope>
    <source>
        <tissue evidence="7">Gonads</tissue>
    </source>
</reference>
<keyword evidence="3" id="KW-0808">Transferase</keyword>
<comment type="cofactor">
    <cofactor evidence="1">
        <name>pyridoxal 5'-phosphate</name>
        <dbReference type="ChEBI" id="CHEBI:597326"/>
    </cofactor>
</comment>
<dbReference type="Proteomes" id="UP000085678">
    <property type="component" value="Unplaced"/>
</dbReference>
<dbReference type="InParanoid" id="A0A1S3IPD2"/>
<evidence type="ECO:0000256" key="4">
    <source>
        <dbReference type="ARBA" id="ARBA00022898"/>
    </source>
</evidence>
<proteinExistence type="predicted"/>
<evidence type="ECO:0000259" key="5">
    <source>
        <dbReference type="Pfam" id="PF00155"/>
    </source>
</evidence>
<dbReference type="InterPro" id="IPR004839">
    <property type="entry name" value="Aminotransferase_I/II_large"/>
</dbReference>
<dbReference type="InterPro" id="IPR015424">
    <property type="entry name" value="PyrdxlP-dep_Trfase"/>
</dbReference>
<evidence type="ECO:0000256" key="3">
    <source>
        <dbReference type="ARBA" id="ARBA00022679"/>
    </source>
</evidence>
<dbReference type="OrthoDB" id="7042322at2759"/>
<dbReference type="InterPro" id="IPR050859">
    <property type="entry name" value="Class-I_PLP-dep_aminotransf"/>
</dbReference>
<dbReference type="PANTHER" id="PTHR42790">
    <property type="entry name" value="AMINOTRANSFERASE"/>
    <property type="match status" value="1"/>
</dbReference>
<organism evidence="6 7">
    <name type="scientific">Lingula anatina</name>
    <name type="common">Brachiopod</name>
    <name type="synonym">Lingula unguis</name>
    <dbReference type="NCBI Taxonomy" id="7574"/>
    <lineage>
        <taxon>Eukaryota</taxon>
        <taxon>Metazoa</taxon>
        <taxon>Spiralia</taxon>
        <taxon>Lophotrochozoa</taxon>
        <taxon>Brachiopoda</taxon>
        <taxon>Linguliformea</taxon>
        <taxon>Lingulata</taxon>
        <taxon>Lingulida</taxon>
        <taxon>Linguloidea</taxon>
        <taxon>Lingulidae</taxon>
        <taxon>Lingula</taxon>
    </lineage>
</organism>
<dbReference type="FunFam" id="3.90.1150.10:FF:000166">
    <property type="entry name" value="Kynurenine/alpha-aminoadipate aminotransferase, mitochondrial"/>
    <property type="match status" value="1"/>
</dbReference>
<keyword evidence="2 7" id="KW-0032">Aminotransferase</keyword>
<dbReference type="InterPro" id="IPR015421">
    <property type="entry name" value="PyrdxlP-dep_Trfase_major"/>
</dbReference>
<gene>
    <name evidence="7" type="primary">LOC106165650</name>
</gene>
<dbReference type="GO" id="GO:0016212">
    <property type="term" value="F:kynurenine-oxoglutarate transaminase activity"/>
    <property type="evidence" value="ECO:0007669"/>
    <property type="project" value="TreeGrafter"/>
</dbReference>
<accession>A0A1S3IPD2</accession>
<dbReference type="CDD" id="cd00609">
    <property type="entry name" value="AAT_like"/>
    <property type="match status" value="1"/>
</dbReference>
<dbReference type="RefSeq" id="XP_013399404.1">
    <property type="nucleotide sequence ID" value="XM_013543950.1"/>
</dbReference>
<dbReference type="GO" id="GO:0030170">
    <property type="term" value="F:pyridoxal phosphate binding"/>
    <property type="evidence" value="ECO:0007669"/>
    <property type="project" value="InterPro"/>
</dbReference>
<dbReference type="GeneID" id="106165650"/>
<evidence type="ECO:0000313" key="7">
    <source>
        <dbReference type="RefSeq" id="XP_013399404.1"/>
    </source>
</evidence>
<evidence type="ECO:0000256" key="2">
    <source>
        <dbReference type="ARBA" id="ARBA00022576"/>
    </source>
</evidence>
<evidence type="ECO:0000256" key="1">
    <source>
        <dbReference type="ARBA" id="ARBA00001933"/>
    </source>
</evidence>
<protein>
    <submittedName>
        <fullName evidence="7">Kynurenine/alpha-aminoadipate aminotransferase, mitochondrial</fullName>
    </submittedName>
</protein>
<sequence length="436" mass="49038">MDYRRFLNDIGMRRQSGSYLTGLLESVQDIPDMISLAGGLPNPSLFPILSGTFKLKDGEEVYLDESTMAEVQQYSSSQGYPPFRQWCERFIKSYHDPPCWENADESKTKIMVTSGAAQAYTKVLEMCVKEGDKVLVEIPTFSSAIDNLLTLGAEPLGVQGDAQGMIPGELRSVMSKWRPQDADDPHSDVPKLMYVIPSSNTPSGATLPLERKREIYEIAREYNLLIIEDDPYYFLQFGGRLEPSFLSIDTDGRVLRADSFSTCMTPGLRLGILSGPALLVSKVQSHVSFSQEHSNNLAQAVLHKIFEAWGEQGTKKRWREISAFYERQKNAMMSSAKRWLTGLAEFVEPQGGMFLWIRLTTIPDSRKLIEEKSLSHKIAMAPGCIFTPNRDDPSPYLRANYSTIPIGQIDVAMQRLAEMIKEKMASNPEAFRVSKF</sequence>
<keyword evidence="4" id="KW-0663">Pyridoxal phosphate</keyword>
<dbReference type="KEGG" id="lak:106165650"/>
<dbReference type="STRING" id="7574.A0A1S3IPD2"/>
<dbReference type="AlphaFoldDB" id="A0A1S3IPD2"/>
<dbReference type="Pfam" id="PF00155">
    <property type="entry name" value="Aminotran_1_2"/>
    <property type="match status" value="1"/>
</dbReference>